<feature type="binding site" evidence="7">
    <location>
        <position position="162"/>
    </location>
    <ligand>
        <name>Zn(2+)</name>
        <dbReference type="ChEBI" id="CHEBI:29105"/>
    </ligand>
</feature>
<comment type="cofactor">
    <cofactor evidence="7">
        <name>Zn(2+)</name>
        <dbReference type="ChEBI" id="CHEBI:29105"/>
    </cofactor>
    <text evidence="7">Binds 1 zinc ion per subunit.</text>
</comment>
<gene>
    <name evidence="9" type="ORF">CP97_01655</name>
</gene>
<accession>A0A0H4V8U0</accession>
<dbReference type="SUPFAM" id="SSF46785">
    <property type="entry name" value="Winged helix' DNA-binding domain"/>
    <property type="match status" value="1"/>
</dbReference>
<evidence type="ECO:0000313" key="9">
    <source>
        <dbReference type="EMBL" id="AKQ41027.2"/>
    </source>
</evidence>
<dbReference type="EMBL" id="CP011310">
    <property type="protein sequence ID" value="AKQ41027.2"/>
    <property type="molecule type" value="Genomic_DNA"/>
</dbReference>
<dbReference type="STRING" id="1648404.CP97_01655"/>
<name>A0A0H4V8U0_9SPHN</name>
<sequence>MIAPARQRAYVGRMATRHNHHEHSGDKLLAEAATVLTEAGEQWTTMREDVFKVLAAQGRPVSAYDIAEDVGKARGKRVAANSVYRILDLFVRTNLANRIESANAYLVNSHPGCRHDCIFLICDDCGQADHFDDDTLTDALRKAGRAHGYRDVRPVVELRGLCRDCAA</sequence>
<feature type="binding site" evidence="7">
    <location>
        <position position="165"/>
    </location>
    <ligand>
        <name>Zn(2+)</name>
        <dbReference type="ChEBI" id="CHEBI:29105"/>
    </ligand>
</feature>
<dbReference type="PANTHER" id="PTHR33202:SF6">
    <property type="entry name" value="ZINC UPTAKE REGULATION PROTEIN"/>
    <property type="match status" value="1"/>
</dbReference>
<comment type="similarity">
    <text evidence="1">Belongs to the Fur family.</text>
</comment>
<evidence type="ECO:0000256" key="5">
    <source>
        <dbReference type="ARBA" id="ARBA00023125"/>
    </source>
</evidence>
<dbReference type="GO" id="GO:0008270">
    <property type="term" value="F:zinc ion binding"/>
    <property type="evidence" value="ECO:0007669"/>
    <property type="project" value="TreeGrafter"/>
</dbReference>
<dbReference type="InterPro" id="IPR043135">
    <property type="entry name" value="Fur_C"/>
</dbReference>
<dbReference type="AlphaFoldDB" id="A0A0H4V8U0"/>
<dbReference type="GO" id="GO:0005829">
    <property type="term" value="C:cytosol"/>
    <property type="evidence" value="ECO:0007669"/>
    <property type="project" value="TreeGrafter"/>
</dbReference>
<keyword evidence="10" id="KW-1185">Reference proteome</keyword>
<dbReference type="GO" id="GO:1900376">
    <property type="term" value="P:regulation of secondary metabolite biosynthetic process"/>
    <property type="evidence" value="ECO:0007669"/>
    <property type="project" value="TreeGrafter"/>
</dbReference>
<keyword evidence="3 7" id="KW-0862">Zinc</keyword>
<keyword evidence="8" id="KW-0408">Iron</keyword>
<organism evidence="9 10">
    <name type="scientific">Aurantiacibacter atlanticus</name>
    <dbReference type="NCBI Taxonomy" id="1648404"/>
    <lineage>
        <taxon>Bacteria</taxon>
        <taxon>Pseudomonadati</taxon>
        <taxon>Pseudomonadota</taxon>
        <taxon>Alphaproteobacteria</taxon>
        <taxon>Sphingomonadales</taxon>
        <taxon>Erythrobacteraceae</taxon>
        <taxon>Aurantiacibacter</taxon>
    </lineage>
</organism>
<feature type="binding site" evidence="8">
    <location>
        <position position="116"/>
    </location>
    <ligand>
        <name>Fe cation</name>
        <dbReference type="ChEBI" id="CHEBI:24875"/>
    </ligand>
</feature>
<keyword evidence="7" id="KW-0479">Metal-binding</keyword>
<dbReference type="InterPro" id="IPR036388">
    <property type="entry name" value="WH-like_DNA-bd_sf"/>
</dbReference>
<feature type="binding site" evidence="7">
    <location>
        <position position="122"/>
    </location>
    <ligand>
        <name>Zn(2+)</name>
        <dbReference type="ChEBI" id="CHEBI:29105"/>
    </ligand>
</feature>
<evidence type="ECO:0000256" key="4">
    <source>
        <dbReference type="ARBA" id="ARBA00023015"/>
    </source>
</evidence>
<dbReference type="GO" id="GO:0000976">
    <property type="term" value="F:transcription cis-regulatory region binding"/>
    <property type="evidence" value="ECO:0007669"/>
    <property type="project" value="TreeGrafter"/>
</dbReference>
<dbReference type="PANTHER" id="PTHR33202">
    <property type="entry name" value="ZINC UPTAKE REGULATION PROTEIN"/>
    <property type="match status" value="1"/>
</dbReference>
<evidence type="ECO:0000256" key="3">
    <source>
        <dbReference type="ARBA" id="ARBA00022833"/>
    </source>
</evidence>
<feature type="binding site" evidence="7">
    <location>
        <position position="125"/>
    </location>
    <ligand>
        <name>Zn(2+)</name>
        <dbReference type="ChEBI" id="CHEBI:29105"/>
    </ligand>
</feature>
<reference evidence="10" key="2">
    <citation type="submission" date="2015-04" db="EMBL/GenBank/DDBJ databases">
        <title>The complete genome sequence of Erythrobacter sp. s21-N3.</title>
        <authorList>
            <person name="Zhuang L."/>
            <person name="Liu Y."/>
            <person name="Shao Z."/>
        </authorList>
    </citation>
    <scope>NUCLEOTIDE SEQUENCE [LARGE SCALE GENOMIC DNA]</scope>
    <source>
        <strain evidence="10">s21-N3</strain>
    </source>
</reference>
<dbReference type="Proteomes" id="UP000059113">
    <property type="component" value="Chromosome"/>
</dbReference>
<proteinExistence type="inferred from homology"/>
<dbReference type="GO" id="GO:0003700">
    <property type="term" value="F:DNA-binding transcription factor activity"/>
    <property type="evidence" value="ECO:0007669"/>
    <property type="project" value="InterPro"/>
</dbReference>
<evidence type="ECO:0000256" key="8">
    <source>
        <dbReference type="PIRSR" id="PIRSR602481-2"/>
    </source>
</evidence>
<evidence type="ECO:0000256" key="1">
    <source>
        <dbReference type="ARBA" id="ARBA00007957"/>
    </source>
</evidence>
<comment type="cofactor">
    <cofactor evidence="8">
        <name>Mn(2+)</name>
        <dbReference type="ChEBI" id="CHEBI:29035"/>
    </cofactor>
    <cofactor evidence="8">
        <name>Fe(2+)</name>
        <dbReference type="ChEBI" id="CHEBI:29033"/>
    </cofactor>
    <text evidence="8">Binds 1 Mn(2+) or Fe(2+) ion per subunit.</text>
</comment>
<dbReference type="Gene3D" id="1.10.10.10">
    <property type="entry name" value="Winged helix-like DNA-binding domain superfamily/Winged helix DNA-binding domain"/>
    <property type="match status" value="1"/>
</dbReference>
<dbReference type="GO" id="GO:0045892">
    <property type="term" value="P:negative regulation of DNA-templated transcription"/>
    <property type="evidence" value="ECO:0007669"/>
    <property type="project" value="TreeGrafter"/>
</dbReference>
<evidence type="ECO:0000256" key="2">
    <source>
        <dbReference type="ARBA" id="ARBA00022491"/>
    </source>
</evidence>
<dbReference type="Pfam" id="PF01475">
    <property type="entry name" value="FUR"/>
    <property type="match status" value="1"/>
</dbReference>
<keyword evidence="2" id="KW-0678">Repressor</keyword>
<evidence type="ECO:0000313" key="10">
    <source>
        <dbReference type="Proteomes" id="UP000059113"/>
    </source>
</evidence>
<dbReference type="Gene3D" id="3.30.1490.190">
    <property type="match status" value="1"/>
</dbReference>
<dbReference type="KEGG" id="ery:CP97_01655"/>
<keyword evidence="4" id="KW-0805">Transcription regulation</keyword>
<evidence type="ECO:0000256" key="7">
    <source>
        <dbReference type="PIRSR" id="PIRSR602481-1"/>
    </source>
</evidence>
<keyword evidence="5" id="KW-0238">DNA-binding</keyword>
<dbReference type="InterPro" id="IPR002481">
    <property type="entry name" value="FUR"/>
</dbReference>
<dbReference type="InterPro" id="IPR036390">
    <property type="entry name" value="WH_DNA-bd_sf"/>
</dbReference>
<protein>
    <submittedName>
        <fullName evidence="9">Fur family transcriptional regulator</fullName>
    </submittedName>
</protein>
<keyword evidence="6" id="KW-0804">Transcription</keyword>
<reference evidence="9 10" key="1">
    <citation type="journal article" date="2015" name="Int. J. Syst. Evol. Microbiol.">
        <title>Erythrobacter atlanticus sp. nov., a bacterium from ocean sediment able to degrade polycyclic aromatic hydrocarbons.</title>
        <authorList>
            <person name="Zhuang L."/>
            <person name="Liu Y."/>
            <person name="Wang L."/>
            <person name="Wang W."/>
            <person name="Shao Z."/>
        </authorList>
    </citation>
    <scope>NUCLEOTIDE SEQUENCE [LARGE SCALE GENOMIC DNA]</scope>
    <source>
        <strain evidence="10">s21-N3</strain>
    </source>
</reference>
<evidence type="ECO:0000256" key="6">
    <source>
        <dbReference type="ARBA" id="ARBA00023163"/>
    </source>
</evidence>